<proteinExistence type="predicted"/>
<feature type="compositionally biased region" description="Low complexity" evidence="5">
    <location>
        <begin position="116"/>
        <end position="134"/>
    </location>
</feature>
<dbReference type="Proteomes" id="UP001287286">
    <property type="component" value="Unassembled WGS sequence"/>
</dbReference>
<dbReference type="InterPro" id="IPR049453">
    <property type="entry name" value="Memb_transporter_dom"/>
</dbReference>
<keyword evidence="9" id="KW-1185">Reference proteome</keyword>
<evidence type="ECO:0000313" key="8">
    <source>
        <dbReference type="EMBL" id="KAK4090593.1"/>
    </source>
</evidence>
<dbReference type="Pfam" id="PF13515">
    <property type="entry name" value="FUSC_2"/>
    <property type="match status" value="1"/>
</dbReference>
<comment type="subcellular location">
    <subcellularLocation>
        <location evidence="1">Membrane</location>
        <topology evidence="1">Multi-pass membrane protein</topology>
    </subcellularLocation>
</comment>
<feature type="transmembrane region" description="Helical" evidence="6">
    <location>
        <begin position="30"/>
        <end position="49"/>
    </location>
</feature>
<feature type="region of interest" description="Disordered" evidence="5">
    <location>
        <begin position="89"/>
        <end position="147"/>
    </location>
</feature>
<feature type="transmembrane region" description="Helical" evidence="6">
    <location>
        <begin position="430"/>
        <end position="447"/>
    </location>
</feature>
<feature type="region of interest" description="Disordered" evidence="5">
    <location>
        <begin position="217"/>
        <end position="284"/>
    </location>
</feature>
<feature type="transmembrane region" description="Helical" evidence="6">
    <location>
        <begin position="882"/>
        <end position="904"/>
    </location>
</feature>
<protein>
    <recommendedName>
        <fullName evidence="7">Integral membrane bound transporter domain-containing protein</fullName>
    </recommendedName>
</protein>
<evidence type="ECO:0000256" key="2">
    <source>
        <dbReference type="ARBA" id="ARBA00022692"/>
    </source>
</evidence>
<feature type="transmembrane region" description="Helical" evidence="6">
    <location>
        <begin position="1008"/>
        <end position="1026"/>
    </location>
</feature>
<gene>
    <name evidence="8" type="ORF">Purlil1_5265</name>
</gene>
<dbReference type="InterPro" id="IPR052430">
    <property type="entry name" value="IVT-Associated"/>
</dbReference>
<accession>A0ABR0C3P8</accession>
<dbReference type="EMBL" id="JAWRVI010000015">
    <property type="protein sequence ID" value="KAK4090593.1"/>
    <property type="molecule type" value="Genomic_DNA"/>
</dbReference>
<dbReference type="PANTHER" id="PTHR47804">
    <property type="entry name" value="60S RIBOSOMAL PROTEIN L19"/>
    <property type="match status" value="1"/>
</dbReference>
<reference evidence="8 9" key="1">
    <citation type="journal article" date="2024" name="Microbiol. Resour. Announc.">
        <title>Genome annotations for the ascomycete fungi Trichoderma harzianum, Trichoderma aggressivum, and Purpureocillium lilacinum.</title>
        <authorList>
            <person name="Beijen E.P.W."/>
            <person name="Ohm R.A."/>
        </authorList>
    </citation>
    <scope>NUCLEOTIDE SEQUENCE [LARGE SCALE GENOMIC DNA]</scope>
    <source>
        <strain evidence="8 9">CBS 150709</strain>
    </source>
</reference>
<evidence type="ECO:0000256" key="5">
    <source>
        <dbReference type="SAM" id="MobiDB-lite"/>
    </source>
</evidence>
<feature type="transmembrane region" description="Helical" evidence="6">
    <location>
        <begin position="936"/>
        <end position="954"/>
    </location>
</feature>
<feature type="domain" description="Integral membrane bound transporter" evidence="7">
    <location>
        <begin position="882"/>
        <end position="1021"/>
    </location>
</feature>
<keyword evidence="3 6" id="KW-1133">Transmembrane helix</keyword>
<feature type="transmembrane region" description="Helical" evidence="6">
    <location>
        <begin position="467"/>
        <end position="487"/>
    </location>
</feature>
<organism evidence="8 9">
    <name type="scientific">Purpureocillium lilacinum</name>
    <name type="common">Paecilomyces lilacinus</name>
    <dbReference type="NCBI Taxonomy" id="33203"/>
    <lineage>
        <taxon>Eukaryota</taxon>
        <taxon>Fungi</taxon>
        <taxon>Dikarya</taxon>
        <taxon>Ascomycota</taxon>
        <taxon>Pezizomycotina</taxon>
        <taxon>Sordariomycetes</taxon>
        <taxon>Hypocreomycetidae</taxon>
        <taxon>Hypocreales</taxon>
        <taxon>Ophiocordycipitaceae</taxon>
        <taxon>Purpureocillium</taxon>
    </lineage>
</organism>
<feature type="transmembrane region" description="Helical" evidence="6">
    <location>
        <begin position="369"/>
        <end position="394"/>
    </location>
</feature>
<comment type="caution">
    <text evidence="8">The sequence shown here is derived from an EMBL/GenBank/DDBJ whole genome shotgun (WGS) entry which is preliminary data.</text>
</comment>
<name>A0ABR0C3P8_PURLI</name>
<keyword evidence="2 6" id="KW-0812">Transmembrane</keyword>
<feature type="transmembrane region" description="Helical" evidence="6">
    <location>
        <begin position="400"/>
        <end position="423"/>
    </location>
</feature>
<evidence type="ECO:0000259" key="7">
    <source>
        <dbReference type="Pfam" id="PF13515"/>
    </source>
</evidence>
<keyword evidence="4 6" id="KW-0472">Membrane</keyword>
<dbReference type="PANTHER" id="PTHR47804:SF1">
    <property type="entry name" value="DUF2421 DOMAIN-CONTAINING PROTEIN"/>
    <property type="match status" value="1"/>
</dbReference>
<evidence type="ECO:0000313" key="9">
    <source>
        <dbReference type="Proteomes" id="UP001287286"/>
    </source>
</evidence>
<evidence type="ECO:0000256" key="1">
    <source>
        <dbReference type="ARBA" id="ARBA00004141"/>
    </source>
</evidence>
<evidence type="ECO:0000256" key="3">
    <source>
        <dbReference type="ARBA" id="ARBA00022989"/>
    </source>
</evidence>
<sequence length="1262" mass="138655">MPGYSRGGVHVAYYLENLPFWDLIRMHKRVLVAIVAPSLSGLALLLRTYSGFSLVDGLPYRWSGPWRTLEVPGCAHWTLRRARRRRCTAHPPKTFGSPAKLTAVNPLDGSDSHPYSVRSTGSPSPTSSTFPSVRPSRHPASTISGSSQFSAFHDVRPNRVVPAASLRKQPSAVTRARLAHRSPTTLECPLLLPLPLPPPPPPAPPTRVLLDEYRVASSDRATTRAARRRSLKPQPRQYIETCKHDLENASPTPSGTPSEPPSPASEPEHATLPNGDTTMRAPSKDSALQRAFKALGRRLHAPATDFAHWLASPKGRGVLKCTIAYTIASLATFVGPLSDFLGRPDGKHVVATITVYFHASRSAGSMIEAVLIASVAVAYAEVISILSMATSVLVGSVLGLVTLAHVLVVVVFIGGGFGFMGWVKQKMSNPLVNVGSTLASLAIIGVVTKENAVVDNVFSNHKIVQVFKMLIMGITTAAAVNLLLWRVSARTSLRQSMNRASTSLGQMLSVIASDFLQGAESDPSSLAELAAAQKAYAAAYPQVMTNLREAKFERYFLGQEKLYALERSTATAIGTLAQSIGGLRSAAFAQSALLKEIRGRGTPFSPVPHLISPLHSRSSSYASAGADGDNGPYFSKKAGKAPLQTPTDTFRVFVTMMGPHMETLADILSRVLRDPPFGGAPDYEVRVMDDFRFHLSDALSGFNITRAAALAELYQLIDESRSRSDKTKAEFEEIAAACGHFSFSLQSLGEEMSKYLDVVDDLKYVSDHSKRSWRWLLWFRKPSSRGLSMSALPYESADTSSWVKPIKKSAVPKGIPESMVERRDTFAWRAAPEASRLLATVSQHVLKFTRTLARDEIRFGLKVGMGASLWAMWAFIDVTRDWYMYYRGEWGLLSFMIVCSMTVGASNTTGWARFLGTFFGAVFSVVNWNLSQGNAVALAALGALVAFWNFYLIVARGKAPLGRMTLLAYNVSTLYAYSLSQKLDDDYDDDEGEGGRHPLIIFIAEKRAMSVIAGILWGLVVCRLIWPISARQKFKEGISMLYLQMGLIWRRGPLAILLRSDCTQSYLRSGEQDAMQRYADRLEALRQAAVSEFELRGPFPFETSGRIMRSTNRILDGFYAMSLVTQLKGRLTPGERALLQYTAPERAVLCDRMCHVFQVLASSMMLEYPLTDAVPSVDGVRDRLLSKIFEFRNAQEVIEPGLRRGEGPAAEFGLDVVVEEKDYALLYAYALVTGQVAEELKVAEREMESLFGVLNEESLLLQ</sequence>
<evidence type="ECO:0000256" key="6">
    <source>
        <dbReference type="SAM" id="Phobius"/>
    </source>
</evidence>
<evidence type="ECO:0000256" key="4">
    <source>
        <dbReference type="ARBA" id="ARBA00023136"/>
    </source>
</evidence>